<keyword evidence="2" id="KW-1185">Reference proteome</keyword>
<dbReference type="EMBL" id="CP002666">
    <property type="protein sequence ID" value="AEE45612.1"/>
    <property type="molecule type" value="Genomic_DNA"/>
</dbReference>
<reference evidence="1 2" key="1">
    <citation type="submission" date="2011-04" db="EMBL/GenBank/DDBJ databases">
        <title>Complete sequence of Cellulomonas fimi ATCC 484.</title>
        <authorList>
            <consortium name="US DOE Joint Genome Institute"/>
            <person name="Lucas S."/>
            <person name="Han J."/>
            <person name="Lapidus A."/>
            <person name="Cheng J.-F."/>
            <person name="Goodwin L."/>
            <person name="Pitluck S."/>
            <person name="Peters L."/>
            <person name="Chertkov O."/>
            <person name="Detter J.C."/>
            <person name="Han C."/>
            <person name="Tapia R."/>
            <person name="Land M."/>
            <person name="Hauser L."/>
            <person name="Kyrpides N."/>
            <person name="Ivanova N."/>
            <person name="Ovchinnikova G."/>
            <person name="Pagani I."/>
            <person name="Mead D."/>
            <person name="Brumm P."/>
            <person name="Woyke T."/>
        </authorList>
    </citation>
    <scope>NUCLEOTIDE SEQUENCE [LARGE SCALE GENOMIC DNA]</scope>
    <source>
        <strain evidence="2">ATCC 484 / DSM 20113 / JCM 1341 / NBRC 15513 / NCIMB 8980 / NCTC 7547</strain>
    </source>
</reference>
<protein>
    <submittedName>
        <fullName evidence="1">Uncharacterized protein</fullName>
    </submittedName>
</protein>
<dbReference type="RefSeq" id="WP_013770638.1">
    <property type="nucleotide sequence ID" value="NC_015514.1"/>
</dbReference>
<sequence>MSGAGLDPGSAFGRWLAADRAHADPVLRAAAARRGDAAPVAAAVRDVVPVAERLSDGDLDPRLGRALLAAVTDLAGRDRWRAGVAEHDTLVDVVPRAAALVRARPDVVVPLLVASAGAVRRGADAARWADLLAAAPATADVDDLRAAVLVATWRAGGVRYRAAALRRAAALPAPLAAAVLGLPAGQDVAAVLDRNAADPWWWPGVPSPVGVVRRVGGFRGFGGPWLAVPRVSSTASSGCHVRTDGVCWAVLLDVHGSAVVRLDTTDDEVRASAPTLPVPWDDEVTGWAAAGGDERVLVVSRRHSYSLDVVRVAA</sequence>
<evidence type="ECO:0000313" key="2">
    <source>
        <dbReference type="Proteomes" id="UP000008460"/>
    </source>
</evidence>
<accession>F4H6H9</accession>
<dbReference type="HOGENOM" id="CLU_884783_0_0_11"/>
<evidence type="ECO:0000313" key="1">
    <source>
        <dbReference type="EMBL" id="AEE45612.1"/>
    </source>
</evidence>
<dbReference type="eggNOG" id="ENOG5033NRV">
    <property type="taxonomic scope" value="Bacteria"/>
</dbReference>
<gene>
    <name evidence="1" type="ordered locus">Celf_1477</name>
</gene>
<dbReference type="AlphaFoldDB" id="F4H6H9"/>
<organism evidence="1 2">
    <name type="scientific">Cellulomonas fimi (strain ATCC 484 / DSM 20113 / JCM 1341 / CCUG 24087 / LMG 16345 / NBRC 15513 / NCIMB 8980 / NCTC 7547 / NRS-133)</name>
    <dbReference type="NCBI Taxonomy" id="590998"/>
    <lineage>
        <taxon>Bacteria</taxon>
        <taxon>Bacillati</taxon>
        <taxon>Actinomycetota</taxon>
        <taxon>Actinomycetes</taxon>
        <taxon>Micrococcales</taxon>
        <taxon>Cellulomonadaceae</taxon>
        <taxon>Cellulomonas</taxon>
    </lineage>
</organism>
<proteinExistence type="predicted"/>
<dbReference type="STRING" id="590998.Celf_1477"/>
<dbReference type="KEGG" id="cfi:Celf_1477"/>
<dbReference type="Proteomes" id="UP000008460">
    <property type="component" value="Chromosome"/>
</dbReference>
<name>F4H6H9_CELFA</name>